<accession>A0A6J4LG25</accession>
<feature type="compositionally biased region" description="Basic residues" evidence="1">
    <location>
        <begin position="296"/>
        <end position="312"/>
    </location>
</feature>
<dbReference type="AlphaFoldDB" id="A0A6J4LG25"/>
<feature type="compositionally biased region" description="Basic residues" evidence="1">
    <location>
        <begin position="186"/>
        <end position="203"/>
    </location>
</feature>
<feature type="compositionally biased region" description="Basic residues" evidence="1">
    <location>
        <begin position="387"/>
        <end position="398"/>
    </location>
</feature>
<sequence>GAAELGSTRPGAAARHDPAADLARLPAALRRRHAHLPRWDDHLRRGALPALPADRLQRGGRAHRRGPAGAGPRRGLVRRRARRPRRPPQAAGRHRARPGAGHGAARPQRRACRALGRGALRAGLPPRRLLEPAATLARGAAPAHGSSRGADRGERPRLLGCPGRHAHRPRRRRTAAGGRRGDLVLRHRRGRAAARHRALRRTRAPPAPRQDRPSQPARHPRRGPVRRRPPRPAGDLPRRRRGDDAGDPRRAVPGARRGRLRPPRAPGAALLRGDRGRHRRDGNQWLDLARPPPRPRDRRLRRGVRPRDRCRRHGADDLADDAGAGRRRRRGHGLGGVPGHRVEPDDPRVHARTAGRDRDALLLAGAARWAGPGRRRGRPVVGPRVDHQRRPRLCRRRRRDRDLAPRLLALRRPDRRARRGRAAPTCGGL</sequence>
<feature type="compositionally biased region" description="Basic residues" evidence="1">
    <location>
        <begin position="75"/>
        <end position="97"/>
    </location>
</feature>
<feature type="compositionally biased region" description="Basic residues" evidence="1">
    <location>
        <begin position="164"/>
        <end position="174"/>
    </location>
</feature>
<feature type="non-terminal residue" evidence="2">
    <location>
        <position position="1"/>
    </location>
</feature>
<feature type="compositionally biased region" description="Basic residues" evidence="1">
    <location>
        <begin position="218"/>
        <end position="230"/>
    </location>
</feature>
<feature type="compositionally biased region" description="Basic and acidic residues" evidence="1">
    <location>
        <begin position="340"/>
        <end position="353"/>
    </location>
</feature>
<feature type="region of interest" description="Disordered" evidence="1">
    <location>
        <begin position="370"/>
        <end position="398"/>
    </location>
</feature>
<organism evidence="2">
    <name type="scientific">uncultured Nocardioidaceae bacterium</name>
    <dbReference type="NCBI Taxonomy" id="253824"/>
    <lineage>
        <taxon>Bacteria</taxon>
        <taxon>Bacillati</taxon>
        <taxon>Actinomycetota</taxon>
        <taxon>Actinomycetes</taxon>
        <taxon>Propionibacteriales</taxon>
        <taxon>Nocardioidaceae</taxon>
        <taxon>environmental samples</taxon>
    </lineage>
</organism>
<gene>
    <name evidence="2" type="ORF">AVDCRST_MAG24-848</name>
</gene>
<feature type="region of interest" description="Disordered" evidence="1">
    <location>
        <begin position="135"/>
        <end position="353"/>
    </location>
</feature>
<feature type="region of interest" description="Disordered" evidence="1">
    <location>
        <begin position="35"/>
        <end position="109"/>
    </location>
</feature>
<dbReference type="EMBL" id="CADCUF010000132">
    <property type="protein sequence ID" value="CAA9331797.1"/>
    <property type="molecule type" value="Genomic_DNA"/>
</dbReference>
<protein>
    <submittedName>
        <fullName evidence="2">Uncharacterized MFS-type transporter</fullName>
    </submittedName>
</protein>
<proteinExistence type="predicted"/>
<feature type="non-terminal residue" evidence="2">
    <location>
        <position position="429"/>
    </location>
</feature>
<reference evidence="2" key="1">
    <citation type="submission" date="2020-02" db="EMBL/GenBank/DDBJ databases">
        <authorList>
            <person name="Meier V. D."/>
        </authorList>
    </citation>
    <scope>NUCLEOTIDE SEQUENCE</scope>
    <source>
        <strain evidence="2">AVDCRST_MAG24</strain>
    </source>
</reference>
<name>A0A6J4LG25_9ACTN</name>
<feature type="compositionally biased region" description="Basic and acidic residues" evidence="1">
    <location>
        <begin position="241"/>
        <end position="250"/>
    </location>
</feature>
<evidence type="ECO:0000256" key="1">
    <source>
        <dbReference type="SAM" id="MobiDB-lite"/>
    </source>
</evidence>
<evidence type="ECO:0000313" key="2">
    <source>
        <dbReference type="EMBL" id="CAA9331797.1"/>
    </source>
</evidence>